<sequence length="168" mass="18791">MPTTKKESFYFGTIMCFGMVVVMTFYNLYLNGMFGEMTFIAVVTDLIFAFIIALLLDLFLVGPNAKKIALKLTAKSTNKLYTILAISTFMVVGMASFMSIFGLATQIIHTGYTSNFIIGDYLSVLGKNLLMALPLQILIMGPLVRFIFVKYIKSTQTETRLQVVEKSK</sequence>
<keyword evidence="1" id="KW-1133">Transmembrane helix</keyword>
<feature type="transmembrane region" description="Helical" evidence="1">
    <location>
        <begin position="38"/>
        <end position="60"/>
    </location>
</feature>
<keyword evidence="1" id="KW-0472">Membrane</keyword>
<proteinExistence type="predicted"/>
<gene>
    <name evidence="2" type="ORF">SAMN05216565_101296</name>
</gene>
<organism evidence="2 3">
    <name type="scientific">Litchfieldia salsa</name>
    <dbReference type="NCBI Taxonomy" id="930152"/>
    <lineage>
        <taxon>Bacteria</taxon>
        <taxon>Bacillati</taxon>
        <taxon>Bacillota</taxon>
        <taxon>Bacilli</taxon>
        <taxon>Bacillales</taxon>
        <taxon>Bacillaceae</taxon>
        <taxon>Litchfieldia</taxon>
    </lineage>
</organism>
<keyword evidence="3" id="KW-1185">Reference proteome</keyword>
<dbReference type="OrthoDB" id="7062363at2"/>
<dbReference type="Proteomes" id="UP000199159">
    <property type="component" value="Unassembled WGS sequence"/>
</dbReference>
<keyword evidence="1" id="KW-0812">Transmembrane</keyword>
<reference evidence="3" key="1">
    <citation type="submission" date="2016-10" db="EMBL/GenBank/DDBJ databases">
        <authorList>
            <person name="Varghese N."/>
            <person name="Submissions S."/>
        </authorList>
    </citation>
    <scope>NUCLEOTIDE SEQUENCE [LARGE SCALE GENOMIC DNA]</scope>
    <source>
        <strain evidence="3">IBRC-M10078</strain>
    </source>
</reference>
<feature type="transmembrane region" description="Helical" evidence="1">
    <location>
        <begin position="80"/>
        <end position="109"/>
    </location>
</feature>
<evidence type="ECO:0000313" key="3">
    <source>
        <dbReference type="Proteomes" id="UP000199159"/>
    </source>
</evidence>
<name>A0A1H0PGK7_9BACI</name>
<dbReference type="Pfam" id="PF11391">
    <property type="entry name" value="DUF2798"/>
    <property type="match status" value="2"/>
</dbReference>
<protein>
    <recommendedName>
        <fullName evidence="4">DUF2798 domain-containing protein</fullName>
    </recommendedName>
</protein>
<dbReference type="EMBL" id="FNJU01000001">
    <property type="protein sequence ID" value="SDP03788.1"/>
    <property type="molecule type" value="Genomic_DNA"/>
</dbReference>
<dbReference type="RefSeq" id="WP_090849354.1">
    <property type="nucleotide sequence ID" value="NZ_FNJU01000001.1"/>
</dbReference>
<dbReference type="InterPro" id="IPR021529">
    <property type="entry name" value="DUF2798"/>
</dbReference>
<feature type="transmembrane region" description="Helical" evidence="1">
    <location>
        <begin position="129"/>
        <end position="148"/>
    </location>
</feature>
<evidence type="ECO:0000256" key="1">
    <source>
        <dbReference type="SAM" id="Phobius"/>
    </source>
</evidence>
<dbReference type="STRING" id="930152.SAMN05216565_101296"/>
<accession>A0A1H0PGK7</accession>
<feature type="transmembrane region" description="Helical" evidence="1">
    <location>
        <begin position="9"/>
        <end position="26"/>
    </location>
</feature>
<dbReference type="AlphaFoldDB" id="A0A1H0PGK7"/>
<evidence type="ECO:0008006" key="4">
    <source>
        <dbReference type="Google" id="ProtNLM"/>
    </source>
</evidence>
<evidence type="ECO:0000313" key="2">
    <source>
        <dbReference type="EMBL" id="SDP03788.1"/>
    </source>
</evidence>